<feature type="non-terminal residue" evidence="1">
    <location>
        <position position="1"/>
    </location>
</feature>
<proteinExistence type="predicted"/>
<comment type="caution">
    <text evidence="1">The sequence shown here is derived from an EMBL/GenBank/DDBJ whole genome shotgun (WGS) entry which is preliminary data.</text>
</comment>
<protein>
    <submittedName>
        <fullName evidence="1">Uncharacterized protein</fullName>
    </submittedName>
</protein>
<gene>
    <name evidence="1" type="ORF">LCGC14_3014100</name>
</gene>
<sequence length="77" mass="8630">RNSCIKHSGVSVIHEIILRNNKIVSVVTEPKELSIVGVRVRYQDRQYHILPNQYDVLVGNILITSTGKLVCDEMGAV</sequence>
<dbReference type="EMBL" id="LAZR01062463">
    <property type="protein sequence ID" value="KKK61460.1"/>
    <property type="molecule type" value="Genomic_DNA"/>
</dbReference>
<accession>A0A0F8XK70</accession>
<evidence type="ECO:0000313" key="1">
    <source>
        <dbReference type="EMBL" id="KKK61460.1"/>
    </source>
</evidence>
<name>A0A0F8XK70_9ZZZZ</name>
<reference evidence="1" key="1">
    <citation type="journal article" date="2015" name="Nature">
        <title>Complex archaea that bridge the gap between prokaryotes and eukaryotes.</title>
        <authorList>
            <person name="Spang A."/>
            <person name="Saw J.H."/>
            <person name="Jorgensen S.L."/>
            <person name="Zaremba-Niedzwiedzka K."/>
            <person name="Martijn J."/>
            <person name="Lind A.E."/>
            <person name="van Eijk R."/>
            <person name="Schleper C."/>
            <person name="Guy L."/>
            <person name="Ettema T.J."/>
        </authorList>
    </citation>
    <scope>NUCLEOTIDE SEQUENCE</scope>
</reference>
<dbReference type="AlphaFoldDB" id="A0A0F8XK70"/>
<organism evidence="1">
    <name type="scientific">marine sediment metagenome</name>
    <dbReference type="NCBI Taxonomy" id="412755"/>
    <lineage>
        <taxon>unclassified sequences</taxon>
        <taxon>metagenomes</taxon>
        <taxon>ecological metagenomes</taxon>
    </lineage>
</organism>